<sequence length="234" mass="24486">MRGGLRLTRIAQNIRPKGQMMILFRLTPLAFAVLLPCAALAQTTSDMMSGAQDASGMAQMHAKMMGQAAMDPGGMAPMAGSQDAVTLHEGGQAAFAAIQEIVTLLAADPKTDWSKVNIEALRQHLIDMDNVTLRAVVASTPMPDGASFAVTSNDPAVRGSIQRMVMAHAATMNGANGWALKAQTTDQGAVLVVTGAPADAAKIQGLGFIGVLTLGMHHQAHHLMLARGMNPHKS</sequence>
<gene>
    <name evidence="1" type="ORF">GALL_457800</name>
</gene>
<evidence type="ECO:0000313" key="1">
    <source>
        <dbReference type="EMBL" id="OIQ72591.1"/>
    </source>
</evidence>
<name>A0A1J5PXQ5_9ZZZZ</name>
<dbReference type="AlphaFoldDB" id="A0A1J5PXQ5"/>
<accession>A0A1J5PXQ5</accession>
<comment type="caution">
    <text evidence="1">The sequence shown here is derived from an EMBL/GenBank/DDBJ whole genome shotgun (WGS) entry which is preliminary data.</text>
</comment>
<protein>
    <submittedName>
        <fullName evidence="1">Uncharacterized protein</fullName>
    </submittedName>
</protein>
<proteinExistence type="predicted"/>
<reference evidence="1" key="1">
    <citation type="submission" date="2016-10" db="EMBL/GenBank/DDBJ databases">
        <title>Sequence of Gallionella enrichment culture.</title>
        <authorList>
            <person name="Poehlein A."/>
            <person name="Muehling M."/>
            <person name="Daniel R."/>
        </authorList>
    </citation>
    <scope>NUCLEOTIDE SEQUENCE</scope>
</reference>
<organism evidence="1">
    <name type="scientific">mine drainage metagenome</name>
    <dbReference type="NCBI Taxonomy" id="410659"/>
    <lineage>
        <taxon>unclassified sequences</taxon>
        <taxon>metagenomes</taxon>
        <taxon>ecological metagenomes</taxon>
    </lineage>
</organism>
<dbReference type="EMBL" id="MLJW01003205">
    <property type="protein sequence ID" value="OIQ72591.1"/>
    <property type="molecule type" value="Genomic_DNA"/>
</dbReference>